<evidence type="ECO:0000313" key="4">
    <source>
        <dbReference type="Proteomes" id="UP001527925"/>
    </source>
</evidence>
<reference evidence="3 4" key="1">
    <citation type="submission" date="2023-09" db="EMBL/GenBank/DDBJ databases">
        <title>Pangenome analysis of Batrachochytrium dendrobatidis and related Chytrids.</title>
        <authorList>
            <person name="Yacoub M.N."/>
            <person name="Stajich J.E."/>
            <person name="James T.Y."/>
        </authorList>
    </citation>
    <scope>NUCLEOTIDE SEQUENCE [LARGE SCALE GENOMIC DNA]</scope>
    <source>
        <strain evidence="3 4">JEL0888</strain>
    </source>
</reference>
<proteinExistence type="predicted"/>
<name>A0ABR4MVD0_9FUNG</name>
<accession>A0ABR4MVD0</accession>
<dbReference type="Proteomes" id="UP001527925">
    <property type="component" value="Unassembled WGS sequence"/>
</dbReference>
<gene>
    <name evidence="3" type="ORF">HK105_209350</name>
</gene>
<evidence type="ECO:0000256" key="1">
    <source>
        <dbReference type="SAM" id="MobiDB-lite"/>
    </source>
</evidence>
<evidence type="ECO:0000313" key="3">
    <source>
        <dbReference type="EMBL" id="KAL2911199.1"/>
    </source>
</evidence>
<keyword evidence="2" id="KW-0472">Membrane</keyword>
<feature type="region of interest" description="Disordered" evidence="1">
    <location>
        <begin position="538"/>
        <end position="576"/>
    </location>
</feature>
<dbReference type="EMBL" id="JADGIZ020000140">
    <property type="protein sequence ID" value="KAL2911199.1"/>
    <property type="molecule type" value="Genomic_DNA"/>
</dbReference>
<feature type="transmembrane region" description="Helical" evidence="2">
    <location>
        <begin position="16"/>
        <end position="44"/>
    </location>
</feature>
<sequence length="576" mass="61493">MAIFKNWTQFSLLKQMLIVFTSSVVISLLIVEILSLGFLVAVVLNISSTSTDVLTAQIGGTVSDSVIDAVGLFESTLNTTIQSALFPIAQVAADTFRADQPLSDEPSFYDSASGLQSAGPTTPATSQRYGGQVISLLHSTWLLGGVSSDAAPTLSTDQQTYVTNTAHADHVFRPIYDKHVSITALYYGFNNKVYRRYPGTGLVTTSGNFDPTARPWYANAQKYASASSGPSIGAARYIVTDPYRDAFGKGWTITFATVINNTASSGAEIGVAGVDLLIQEVKDQLDSFSVSSSVTSLYLTNGNAITSPSWNTKTWSSNSPFTYKDATAPAISQDLWNQISSAKPNSDPASTQYKDPNTGIDYLVVWKALSVTNGMTQGPSYVIVAAFPRSLITQPVDDIKTSMNSTLVIAVGISLGVFAAILIFVVILVIFLARAAVKPLNRLSKESQMISNNIGNADIFQGVGETSSVISSEAGDGGLRNRGGFGRIDETSELQRKFYSMVRHVRESATRPETSGQNDFYENALWANAEMPAQVAARLPNMPPGGQPARPVSTSPVPQSLASSSVTLPSAPQLPH</sequence>
<dbReference type="Gene3D" id="6.10.340.10">
    <property type="match status" value="1"/>
</dbReference>
<keyword evidence="2" id="KW-1133">Transmembrane helix</keyword>
<keyword evidence="2" id="KW-0812">Transmembrane</keyword>
<comment type="caution">
    <text evidence="3">The sequence shown here is derived from an EMBL/GenBank/DDBJ whole genome shotgun (WGS) entry which is preliminary data.</text>
</comment>
<dbReference type="Gene3D" id="3.30.450.20">
    <property type="entry name" value="PAS domain"/>
    <property type="match status" value="1"/>
</dbReference>
<feature type="compositionally biased region" description="Polar residues" evidence="1">
    <location>
        <begin position="552"/>
        <end position="570"/>
    </location>
</feature>
<protein>
    <recommendedName>
        <fullName evidence="5">Cache domain-containing protein</fullName>
    </recommendedName>
</protein>
<evidence type="ECO:0008006" key="5">
    <source>
        <dbReference type="Google" id="ProtNLM"/>
    </source>
</evidence>
<keyword evidence="4" id="KW-1185">Reference proteome</keyword>
<organism evidence="3 4">
    <name type="scientific">Polyrhizophydium stewartii</name>
    <dbReference type="NCBI Taxonomy" id="2732419"/>
    <lineage>
        <taxon>Eukaryota</taxon>
        <taxon>Fungi</taxon>
        <taxon>Fungi incertae sedis</taxon>
        <taxon>Chytridiomycota</taxon>
        <taxon>Chytridiomycota incertae sedis</taxon>
        <taxon>Chytridiomycetes</taxon>
        <taxon>Rhizophydiales</taxon>
        <taxon>Rhizophydiales incertae sedis</taxon>
        <taxon>Polyrhizophydium</taxon>
    </lineage>
</organism>
<feature type="transmembrane region" description="Helical" evidence="2">
    <location>
        <begin position="407"/>
        <end position="433"/>
    </location>
</feature>
<evidence type="ECO:0000256" key="2">
    <source>
        <dbReference type="SAM" id="Phobius"/>
    </source>
</evidence>